<evidence type="ECO:0000256" key="6">
    <source>
        <dbReference type="SAM" id="Coils"/>
    </source>
</evidence>
<name>A0A2P2KGS0_RHIMU</name>
<evidence type="ECO:0000313" key="7">
    <source>
        <dbReference type="EMBL" id="MBX04912.1"/>
    </source>
</evidence>
<dbReference type="EMBL" id="GGEC01024428">
    <property type="protein sequence ID" value="MBX04912.1"/>
    <property type="molecule type" value="Transcribed_RNA"/>
</dbReference>
<evidence type="ECO:0000256" key="2">
    <source>
        <dbReference type="ARBA" id="ARBA00023015"/>
    </source>
</evidence>
<evidence type="ECO:0000256" key="5">
    <source>
        <dbReference type="ARBA" id="ARBA00023242"/>
    </source>
</evidence>
<evidence type="ECO:0000256" key="4">
    <source>
        <dbReference type="ARBA" id="ARBA00023163"/>
    </source>
</evidence>
<keyword evidence="5" id="KW-0539">Nucleus</keyword>
<dbReference type="SUPFAM" id="SSF47459">
    <property type="entry name" value="HLH, helix-loop-helix DNA-binding domain"/>
    <property type="match status" value="1"/>
</dbReference>
<reference evidence="7" key="1">
    <citation type="submission" date="2018-02" db="EMBL/GenBank/DDBJ databases">
        <title>Rhizophora mucronata_Transcriptome.</title>
        <authorList>
            <person name="Meera S.P."/>
            <person name="Sreeshan A."/>
            <person name="Augustine A."/>
        </authorList>
    </citation>
    <scope>NUCLEOTIDE SEQUENCE</scope>
    <source>
        <tissue evidence="7">Leaf</tissue>
    </source>
</reference>
<dbReference type="InterPro" id="IPR036638">
    <property type="entry name" value="HLH_DNA-bd_sf"/>
</dbReference>
<keyword evidence="4" id="KW-0804">Transcription</keyword>
<comment type="subcellular location">
    <subcellularLocation>
        <location evidence="1">Nucleus</location>
    </subcellularLocation>
</comment>
<sequence>MQTNTADNFRFSFYFMSHILYLQQTNTADMLEEAVVYVKFLQRQIQELKEHQRQCKCMAKEH</sequence>
<feature type="coiled-coil region" evidence="6">
    <location>
        <begin position="31"/>
        <end position="61"/>
    </location>
</feature>
<dbReference type="CDD" id="cd11393">
    <property type="entry name" value="bHLH_AtbHLH_like"/>
    <property type="match status" value="1"/>
</dbReference>
<proteinExistence type="predicted"/>
<keyword evidence="3" id="KW-0238">DNA-binding</keyword>
<dbReference type="GO" id="GO:0046983">
    <property type="term" value="F:protein dimerization activity"/>
    <property type="evidence" value="ECO:0007669"/>
    <property type="project" value="InterPro"/>
</dbReference>
<dbReference type="Gene3D" id="4.10.280.10">
    <property type="entry name" value="Helix-loop-helix DNA-binding domain"/>
    <property type="match status" value="1"/>
</dbReference>
<keyword evidence="6" id="KW-0175">Coiled coil</keyword>
<evidence type="ECO:0000256" key="1">
    <source>
        <dbReference type="ARBA" id="ARBA00004123"/>
    </source>
</evidence>
<organism evidence="7">
    <name type="scientific">Rhizophora mucronata</name>
    <name type="common">Asiatic mangrove</name>
    <dbReference type="NCBI Taxonomy" id="61149"/>
    <lineage>
        <taxon>Eukaryota</taxon>
        <taxon>Viridiplantae</taxon>
        <taxon>Streptophyta</taxon>
        <taxon>Embryophyta</taxon>
        <taxon>Tracheophyta</taxon>
        <taxon>Spermatophyta</taxon>
        <taxon>Magnoliopsida</taxon>
        <taxon>eudicotyledons</taxon>
        <taxon>Gunneridae</taxon>
        <taxon>Pentapetalae</taxon>
        <taxon>rosids</taxon>
        <taxon>fabids</taxon>
        <taxon>Malpighiales</taxon>
        <taxon>Rhizophoraceae</taxon>
        <taxon>Rhizophora</taxon>
    </lineage>
</organism>
<dbReference type="GO" id="GO:0005634">
    <property type="term" value="C:nucleus"/>
    <property type="evidence" value="ECO:0007669"/>
    <property type="project" value="UniProtKB-SubCell"/>
</dbReference>
<dbReference type="GO" id="GO:0003677">
    <property type="term" value="F:DNA binding"/>
    <property type="evidence" value="ECO:0007669"/>
    <property type="project" value="UniProtKB-KW"/>
</dbReference>
<protein>
    <submittedName>
        <fullName evidence="7">Transcription factor bHLH80 isoform X1</fullName>
    </submittedName>
</protein>
<evidence type="ECO:0000256" key="3">
    <source>
        <dbReference type="ARBA" id="ARBA00023125"/>
    </source>
</evidence>
<accession>A0A2P2KGS0</accession>
<dbReference type="InterPro" id="IPR045239">
    <property type="entry name" value="bHLH95_bHLH"/>
</dbReference>
<keyword evidence="2" id="KW-0805">Transcription regulation</keyword>
<dbReference type="AlphaFoldDB" id="A0A2P2KGS0"/>